<dbReference type="GO" id="GO:0016740">
    <property type="term" value="F:transferase activity"/>
    <property type="evidence" value="ECO:0007669"/>
    <property type="project" value="UniProtKB-KW"/>
</dbReference>
<feature type="domain" description="Rhodanese" evidence="3">
    <location>
        <begin position="167"/>
        <end position="277"/>
    </location>
</feature>
<dbReference type="CDD" id="cd01448">
    <property type="entry name" value="TST_Repeat_1"/>
    <property type="match status" value="1"/>
</dbReference>
<gene>
    <name evidence="4" type="ORF">ACFQ4B_21055</name>
</gene>
<keyword evidence="1 4" id="KW-0808">Transferase</keyword>
<dbReference type="PROSITE" id="PS00380">
    <property type="entry name" value="RHODANESE_1"/>
    <property type="match status" value="1"/>
</dbReference>
<organism evidence="4 5">
    <name type="scientific">Paenibacillus vulneris</name>
    <dbReference type="NCBI Taxonomy" id="1133364"/>
    <lineage>
        <taxon>Bacteria</taxon>
        <taxon>Bacillati</taxon>
        <taxon>Bacillota</taxon>
        <taxon>Bacilli</taxon>
        <taxon>Bacillales</taxon>
        <taxon>Paenibacillaceae</taxon>
        <taxon>Paenibacillus</taxon>
    </lineage>
</organism>
<keyword evidence="2" id="KW-0677">Repeat</keyword>
<evidence type="ECO:0000256" key="1">
    <source>
        <dbReference type="ARBA" id="ARBA00022679"/>
    </source>
</evidence>
<reference evidence="5" key="1">
    <citation type="journal article" date="2019" name="Int. J. Syst. Evol. Microbiol.">
        <title>The Global Catalogue of Microorganisms (GCM) 10K type strain sequencing project: providing services to taxonomists for standard genome sequencing and annotation.</title>
        <authorList>
            <consortium name="The Broad Institute Genomics Platform"/>
            <consortium name="The Broad Institute Genome Sequencing Center for Infectious Disease"/>
            <person name="Wu L."/>
            <person name="Ma J."/>
        </authorList>
    </citation>
    <scope>NUCLEOTIDE SEQUENCE [LARGE SCALE GENOMIC DNA]</scope>
    <source>
        <strain evidence="5">CCUG 53270</strain>
    </source>
</reference>
<evidence type="ECO:0000313" key="4">
    <source>
        <dbReference type="EMBL" id="MFD1222611.1"/>
    </source>
</evidence>
<evidence type="ECO:0000259" key="3">
    <source>
        <dbReference type="PROSITE" id="PS50206"/>
    </source>
</evidence>
<dbReference type="RefSeq" id="WP_345588284.1">
    <property type="nucleotide sequence ID" value="NZ_BAABJG010000015.1"/>
</dbReference>
<dbReference type="EMBL" id="JBHTLU010000031">
    <property type="protein sequence ID" value="MFD1222611.1"/>
    <property type="molecule type" value="Genomic_DNA"/>
</dbReference>
<proteinExistence type="predicted"/>
<evidence type="ECO:0000256" key="2">
    <source>
        <dbReference type="ARBA" id="ARBA00022737"/>
    </source>
</evidence>
<dbReference type="PROSITE" id="PS50206">
    <property type="entry name" value="RHODANESE_3"/>
    <property type="match status" value="2"/>
</dbReference>
<sequence length="281" mass="30924">MSNSAIVGIEWLQIRLKEGNVVIADVRFNPKEALYGKQAYEAGHLPGAVFIDFKADLTDPAGEHGGRSPLPSPERLAKHFGSLGIDTSTTVVVYEDVNGPAASRLWWVLQYIGVEDVRILDGGFQAWAEAGLPVSTEKPLSEARVLIPAVKEDWIVDVHTVKAVVQGEKNGRLIDSRDRNQYLGIESPFDPVAGHIPGALNYFWKDGLEARGTWKSSEELEQRFSELSKEEELIVYCGSGISATPNVLALKEAGFKNVRLYPGSWSDWISYKDNPIATGDE</sequence>
<dbReference type="PANTHER" id="PTHR11364">
    <property type="entry name" value="THIOSULFATE SULFERTANSFERASE"/>
    <property type="match status" value="1"/>
</dbReference>
<feature type="domain" description="Rhodanese" evidence="3">
    <location>
        <begin position="17"/>
        <end position="136"/>
    </location>
</feature>
<dbReference type="CDD" id="cd01449">
    <property type="entry name" value="TST_Repeat_2"/>
    <property type="match status" value="1"/>
</dbReference>
<dbReference type="Pfam" id="PF00581">
    <property type="entry name" value="Rhodanese"/>
    <property type="match status" value="2"/>
</dbReference>
<keyword evidence="5" id="KW-1185">Reference proteome</keyword>
<dbReference type="SUPFAM" id="SSF52821">
    <property type="entry name" value="Rhodanese/Cell cycle control phosphatase"/>
    <property type="match status" value="2"/>
</dbReference>
<accession>A0ABW3URT5</accession>
<dbReference type="InterPro" id="IPR001307">
    <property type="entry name" value="Thiosulphate_STrfase_CS"/>
</dbReference>
<name>A0ABW3URT5_9BACL</name>
<dbReference type="InterPro" id="IPR001763">
    <property type="entry name" value="Rhodanese-like_dom"/>
</dbReference>
<dbReference type="InterPro" id="IPR045078">
    <property type="entry name" value="TST/MPST-like"/>
</dbReference>
<dbReference type="InterPro" id="IPR036873">
    <property type="entry name" value="Rhodanese-like_dom_sf"/>
</dbReference>
<comment type="caution">
    <text evidence="4">The sequence shown here is derived from an EMBL/GenBank/DDBJ whole genome shotgun (WGS) entry which is preliminary data.</text>
</comment>
<dbReference type="SMART" id="SM00450">
    <property type="entry name" value="RHOD"/>
    <property type="match status" value="2"/>
</dbReference>
<dbReference type="Gene3D" id="3.40.250.10">
    <property type="entry name" value="Rhodanese-like domain"/>
    <property type="match status" value="2"/>
</dbReference>
<evidence type="ECO:0000313" key="5">
    <source>
        <dbReference type="Proteomes" id="UP001597180"/>
    </source>
</evidence>
<dbReference type="EC" id="2.8.1.-" evidence="4"/>
<dbReference type="PANTHER" id="PTHR11364:SF27">
    <property type="entry name" value="SULFURTRANSFERASE"/>
    <property type="match status" value="1"/>
</dbReference>
<dbReference type="Proteomes" id="UP001597180">
    <property type="component" value="Unassembled WGS sequence"/>
</dbReference>
<protein>
    <submittedName>
        <fullName evidence="4">Sulfurtransferase</fullName>
        <ecNumber evidence="4">2.8.1.-</ecNumber>
    </submittedName>
</protein>